<evidence type="ECO:0000313" key="7">
    <source>
        <dbReference type="RefSeq" id="XP_046588825.1"/>
    </source>
</evidence>
<dbReference type="SUPFAM" id="SSF103473">
    <property type="entry name" value="MFS general substrate transporter"/>
    <property type="match status" value="1"/>
</dbReference>
<sequence length="468" mass="52859">MESKGSFRPSQWKQCLAAFASSLMFNPTTGAIWYHLNLQSTERYFEFIYLVPSVILVTGGAILAAVCSDFCGRKKTMLASSFFAVLEIVAIGGFLPQILREILIFVYLFHLGFTCTAIFLYISEVTSTNIRQTAMVLPLVTVQMIGFFVLSVYQIFDSFRAYQVAHGVTILIRTVLYIAIILLCPETPYYLNSRDRRRETEQSLSFYTGLRYVRKAELIPEPGDNSRVVRYTQQRKDKLREITEMKNIHSFGMIFLLILIKWGIGQHNNASFIQAVMENSGIFHVLIVRFASIVFTIILAIAIILFSKKLSLLAVISISFMATLIGIWIQAPVIISVLIFVKYLGHFIFTGVTWSSVGVSFTTNVRAIAIAIIVSFEMLIGTIVFWIEYQMYQKDPEYHPWYVDVPPAVKSYIDMGTLVVAFILVLIFIPKTIEVQPEEKLENYAVVRFGAVQLSQVPAGVAGPSQPL</sequence>
<comment type="subcellular location">
    <subcellularLocation>
        <location evidence="1">Membrane</location>
    </subcellularLocation>
</comment>
<evidence type="ECO:0000256" key="3">
    <source>
        <dbReference type="ARBA" id="ARBA00022989"/>
    </source>
</evidence>
<keyword evidence="3 5" id="KW-1133">Transmembrane helix</keyword>
<dbReference type="PANTHER" id="PTHR48021">
    <property type="match status" value="1"/>
</dbReference>
<evidence type="ECO:0000256" key="4">
    <source>
        <dbReference type="ARBA" id="ARBA00023136"/>
    </source>
</evidence>
<dbReference type="Pfam" id="PF00083">
    <property type="entry name" value="Sugar_tr"/>
    <property type="match status" value="1"/>
</dbReference>
<proteinExistence type="predicted"/>
<evidence type="ECO:0000256" key="2">
    <source>
        <dbReference type="ARBA" id="ARBA00022692"/>
    </source>
</evidence>
<feature type="transmembrane region" description="Helical" evidence="5">
    <location>
        <begin position="47"/>
        <end position="66"/>
    </location>
</feature>
<evidence type="ECO:0000313" key="6">
    <source>
        <dbReference type="Proteomes" id="UP000829291"/>
    </source>
</evidence>
<feature type="transmembrane region" description="Helical" evidence="5">
    <location>
        <begin position="312"/>
        <end position="329"/>
    </location>
</feature>
<feature type="transmembrane region" description="Helical" evidence="5">
    <location>
        <begin position="248"/>
        <end position="264"/>
    </location>
</feature>
<name>A0ABM3FLD3_NEOLC</name>
<feature type="transmembrane region" description="Helical" evidence="5">
    <location>
        <begin position="162"/>
        <end position="184"/>
    </location>
</feature>
<keyword evidence="6" id="KW-1185">Reference proteome</keyword>
<evidence type="ECO:0000256" key="5">
    <source>
        <dbReference type="SAM" id="Phobius"/>
    </source>
</evidence>
<protein>
    <submittedName>
        <fullName evidence="7">Solute carrier family 2, facilitated glucose transporter member 4-like</fullName>
    </submittedName>
</protein>
<dbReference type="PANTHER" id="PTHR48021:SF46">
    <property type="entry name" value="MAJOR FACILITATOR SUPERFAMILY (MFS) PROFILE DOMAIN-CONTAINING PROTEIN"/>
    <property type="match status" value="1"/>
</dbReference>
<feature type="transmembrane region" description="Helical" evidence="5">
    <location>
        <begin position="409"/>
        <end position="429"/>
    </location>
</feature>
<dbReference type="RefSeq" id="XP_046588825.1">
    <property type="nucleotide sequence ID" value="XM_046732869.1"/>
</dbReference>
<dbReference type="Proteomes" id="UP000829291">
    <property type="component" value="Chromosome 2"/>
</dbReference>
<feature type="transmembrane region" description="Helical" evidence="5">
    <location>
        <begin position="78"/>
        <end position="96"/>
    </location>
</feature>
<feature type="transmembrane region" description="Helical" evidence="5">
    <location>
        <begin position="284"/>
        <end position="305"/>
    </location>
</feature>
<dbReference type="InterPro" id="IPR036259">
    <property type="entry name" value="MFS_trans_sf"/>
</dbReference>
<dbReference type="InterPro" id="IPR005828">
    <property type="entry name" value="MFS_sugar_transport-like"/>
</dbReference>
<gene>
    <name evidence="7" type="primary">LOC124293136</name>
</gene>
<dbReference type="GeneID" id="124293136"/>
<feature type="transmembrane region" description="Helical" evidence="5">
    <location>
        <begin position="102"/>
        <end position="122"/>
    </location>
</feature>
<feature type="transmembrane region" description="Helical" evidence="5">
    <location>
        <begin position="335"/>
        <end position="355"/>
    </location>
</feature>
<keyword evidence="4 5" id="KW-0472">Membrane</keyword>
<accession>A0ABM3FLD3</accession>
<reference evidence="7" key="1">
    <citation type="submission" date="2025-08" db="UniProtKB">
        <authorList>
            <consortium name="RefSeq"/>
        </authorList>
    </citation>
    <scope>IDENTIFICATION</scope>
    <source>
        <tissue evidence="7">Thorax and Abdomen</tissue>
    </source>
</reference>
<keyword evidence="2 5" id="KW-0812">Transmembrane</keyword>
<feature type="transmembrane region" description="Helical" evidence="5">
    <location>
        <begin position="367"/>
        <end position="389"/>
    </location>
</feature>
<dbReference type="Gene3D" id="1.20.1250.20">
    <property type="entry name" value="MFS general substrate transporter like domains"/>
    <property type="match status" value="1"/>
</dbReference>
<organism evidence="6 7">
    <name type="scientific">Neodiprion lecontei</name>
    <name type="common">Redheaded pine sawfly</name>
    <dbReference type="NCBI Taxonomy" id="441921"/>
    <lineage>
        <taxon>Eukaryota</taxon>
        <taxon>Metazoa</taxon>
        <taxon>Ecdysozoa</taxon>
        <taxon>Arthropoda</taxon>
        <taxon>Hexapoda</taxon>
        <taxon>Insecta</taxon>
        <taxon>Pterygota</taxon>
        <taxon>Neoptera</taxon>
        <taxon>Endopterygota</taxon>
        <taxon>Hymenoptera</taxon>
        <taxon>Tenthredinoidea</taxon>
        <taxon>Diprionidae</taxon>
        <taxon>Diprioninae</taxon>
        <taxon>Neodiprion</taxon>
    </lineage>
</organism>
<dbReference type="InterPro" id="IPR050549">
    <property type="entry name" value="MFS_Trehalose_Transporter"/>
</dbReference>
<evidence type="ECO:0000256" key="1">
    <source>
        <dbReference type="ARBA" id="ARBA00004370"/>
    </source>
</evidence>
<feature type="transmembrane region" description="Helical" evidence="5">
    <location>
        <begin position="134"/>
        <end position="156"/>
    </location>
</feature>